<feature type="active site" description="Proton donor" evidence="12">
    <location>
        <position position="267"/>
    </location>
</feature>
<comment type="pathway">
    <text evidence="3 12">Glycolipid biosynthesis; lipid IV(A) biosynthesis; lipid IV(A) from (3R)-3-hydroxytetradecanoyl-[acyl-carrier-protein] and UDP-N-acetyl-alpha-D-glucosamine: step 2/6.</text>
</comment>
<evidence type="ECO:0000256" key="8">
    <source>
        <dbReference type="ARBA" id="ARBA00022801"/>
    </source>
</evidence>
<comment type="similarity">
    <text evidence="12">Belongs to the LpxC family.</text>
</comment>
<evidence type="ECO:0000256" key="4">
    <source>
        <dbReference type="ARBA" id="ARBA00012745"/>
    </source>
</evidence>
<feature type="binding site" evidence="12">
    <location>
        <position position="79"/>
    </location>
    <ligand>
        <name>Zn(2+)</name>
        <dbReference type="ChEBI" id="CHEBI:29105"/>
    </ligand>
</feature>
<dbReference type="InterPro" id="IPR011334">
    <property type="entry name" value="UDP-acyl_GlcNac_deAcase_C"/>
</dbReference>
<comment type="catalytic activity">
    <reaction evidence="11 12">
        <text>a UDP-3-O-[(3R)-3-hydroxyacyl]-N-acetyl-alpha-D-glucosamine + H2O = a UDP-3-O-[(3R)-3-hydroxyacyl]-alpha-D-glucosamine + acetate</text>
        <dbReference type="Rhea" id="RHEA:67816"/>
        <dbReference type="ChEBI" id="CHEBI:15377"/>
        <dbReference type="ChEBI" id="CHEBI:30089"/>
        <dbReference type="ChEBI" id="CHEBI:137740"/>
        <dbReference type="ChEBI" id="CHEBI:173225"/>
        <dbReference type="EC" id="3.5.1.108"/>
    </reaction>
</comment>
<dbReference type="PANTHER" id="PTHR33694:SF1">
    <property type="entry name" value="UDP-3-O-ACYL-N-ACETYLGLUCOSAMINE DEACETYLASE 1, MITOCHONDRIAL-RELATED"/>
    <property type="match status" value="1"/>
</dbReference>
<feature type="binding site" evidence="12">
    <location>
        <position position="244"/>
    </location>
    <ligand>
        <name>Zn(2+)</name>
        <dbReference type="ChEBI" id="CHEBI:29105"/>
    </ligand>
</feature>
<evidence type="ECO:0000256" key="10">
    <source>
        <dbReference type="ARBA" id="ARBA00023098"/>
    </source>
</evidence>
<evidence type="ECO:0000256" key="1">
    <source>
        <dbReference type="ARBA" id="ARBA00001947"/>
    </source>
</evidence>
<dbReference type="Proteomes" id="UP000295506">
    <property type="component" value="Unassembled WGS sequence"/>
</dbReference>
<dbReference type="KEGG" id="dej:AWY79_07985"/>
<feature type="binding site" evidence="12">
    <location>
        <position position="240"/>
    </location>
    <ligand>
        <name>Zn(2+)</name>
        <dbReference type="ChEBI" id="CHEBI:29105"/>
    </ligand>
</feature>
<gene>
    <name evidence="12" type="primary">lpxC</name>
    <name evidence="13" type="ORF">AWY79_07985</name>
    <name evidence="14" type="ORF">EDC59_101470</name>
</gene>
<sequence>MNDDRQHTFARTTGFSGRGLHTGRRCAVTLRPAEPGTGIVFRRLDRDGALVPAHIRHAQKLIRCSGLEKDGVTIRTCEHLLAALYACGIDNALVEMDAEEVPIFDGSAAPLMIETAKGGRIAQDAPRKVIRITEPLESRDGDRFVRIDPADELSIELSLTLRRFGTMGWSGPLDRETFGREIAPARTFSPLRHALPMKLISLITFQPIARGLRLDNVLLFARGRVWNPGGLRFPDELPRHRVLDVMGDLRLAGVDVIGKITAFRSSHALNQDLVRMIARA</sequence>
<evidence type="ECO:0000256" key="7">
    <source>
        <dbReference type="ARBA" id="ARBA00022723"/>
    </source>
</evidence>
<keyword evidence="7 12" id="KW-0479">Metal-binding</keyword>
<comment type="cofactor">
    <cofactor evidence="1 12">
        <name>Zn(2+)</name>
        <dbReference type="ChEBI" id="CHEBI:29105"/>
    </cofactor>
</comment>
<dbReference type="NCBIfam" id="TIGR00325">
    <property type="entry name" value="lpxC"/>
    <property type="match status" value="1"/>
</dbReference>
<dbReference type="OrthoDB" id="9802746at2"/>
<evidence type="ECO:0000256" key="12">
    <source>
        <dbReference type="HAMAP-Rule" id="MF_00388"/>
    </source>
</evidence>
<keyword evidence="8 12" id="KW-0378">Hydrolase</keyword>
<dbReference type="InterPro" id="IPR004463">
    <property type="entry name" value="UDP-acyl_GlcNac_deAcase"/>
</dbReference>
<dbReference type="EMBL" id="CP014206">
    <property type="protein sequence ID" value="AMK11056.1"/>
    <property type="molecule type" value="Genomic_DNA"/>
</dbReference>
<keyword evidence="9 12" id="KW-0862">Zinc</keyword>
<organism evidence="14 16">
    <name type="scientific">Pseudodesulfovibrio indicus</name>
    <dbReference type="NCBI Taxonomy" id="1716143"/>
    <lineage>
        <taxon>Bacteria</taxon>
        <taxon>Pseudomonadati</taxon>
        <taxon>Thermodesulfobacteriota</taxon>
        <taxon>Desulfovibrionia</taxon>
        <taxon>Desulfovibrionales</taxon>
        <taxon>Desulfovibrionaceae</taxon>
    </lineage>
</organism>
<dbReference type="GO" id="GO:0103117">
    <property type="term" value="F:UDP-3-O-acyl-N-acetylglucosamine deacetylase activity"/>
    <property type="evidence" value="ECO:0007669"/>
    <property type="project" value="UniProtKB-UniRule"/>
</dbReference>
<dbReference type="EC" id="3.5.1.108" evidence="4 12"/>
<dbReference type="Proteomes" id="UP000055611">
    <property type="component" value="Chromosome"/>
</dbReference>
<evidence type="ECO:0000313" key="14">
    <source>
        <dbReference type="EMBL" id="TDT92066.1"/>
    </source>
</evidence>
<keyword evidence="15" id="KW-1185">Reference proteome</keyword>
<keyword evidence="5 12" id="KW-0444">Lipid biosynthesis</keyword>
<dbReference type="InterPro" id="IPR020568">
    <property type="entry name" value="Ribosomal_Su5_D2-typ_SF"/>
</dbReference>
<evidence type="ECO:0000256" key="11">
    <source>
        <dbReference type="ARBA" id="ARBA00024535"/>
    </source>
</evidence>
<keyword evidence="10 12" id="KW-0443">Lipid metabolism</keyword>
<protein>
    <recommendedName>
        <fullName evidence="4 12">UDP-3-O-acyl-N-acetylglucosamine deacetylase</fullName>
        <shortName evidence="12">UDP-3-O-acyl-GlcNAc deacetylase</shortName>
        <ecNumber evidence="4 12">3.5.1.108</ecNumber>
    </recommendedName>
    <alternativeName>
        <fullName evidence="12">UDP-3-O-[R-3-hydroxymyristoyl]-N-acetylglucosamine deacetylase</fullName>
    </alternativeName>
</protein>
<evidence type="ECO:0000256" key="9">
    <source>
        <dbReference type="ARBA" id="ARBA00022833"/>
    </source>
</evidence>
<evidence type="ECO:0000313" key="16">
    <source>
        <dbReference type="Proteomes" id="UP000295506"/>
    </source>
</evidence>
<dbReference type="HAMAP" id="MF_00388">
    <property type="entry name" value="LpxC"/>
    <property type="match status" value="1"/>
</dbReference>
<keyword evidence="6 12" id="KW-0441">Lipid A biosynthesis</keyword>
<evidence type="ECO:0000256" key="5">
    <source>
        <dbReference type="ARBA" id="ARBA00022516"/>
    </source>
</evidence>
<dbReference type="AlphaFoldDB" id="A0A126QMR4"/>
<evidence type="ECO:0000313" key="13">
    <source>
        <dbReference type="EMBL" id="AMK11056.1"/>
    </source>
</evidence>
<dbReference type="RefSeq" id="WP_066802273.1">
    <property type="nucleotide sequence ID" value="NZ_CP014206.1"/>
</dbReference>
<dbReference type="SUPFAM" id="SSF54211">
    <property type="entry name" value="Ribosomal protein S5 domain 2-like"/>
    <property type="match status" value="2"/>
</dbReference>
<dbReference type="Pfam" id="PF03331">
    <property type="entry name" value="LpxC"/>
    <property type="match status" value="1"/>
</dbReference>
<dbReference type="EMBL" id="SOBK01000001">
    <property type="protein sequence ID" value="TDT92066.1"/>
    <property type="molecule type" value="Genomic_DNA"/>
</dbReference>
<proteinExistence type="inferred from homology"/>
<dbReference type="GO" id="GO:0016020">
    <property type="term" value="C:membrane"/>
    <property type="evidence" value="ECO:0007669"/>
    <property type="project" value="GOC"/>
</dbReference>
<evidence type="ECO:0000256" key="2">
    <source>
        <dbReference type="ARBA" id="ARBA00002923"/>
    </source>
</evidence>
<reference evidence="13 15" key="1">
    <citation type="journal article" date="2016" name="Front. Microbiol.">
        <title>Genome Sequence of the Piezophilic, Mesophilic Sulfate-Reducing Bacterium Desulfovibrio indicus J2T.</title>
        <authorList>
            <person name="Cao J."/>
            <person name="Maignien L."/>
            <person name="Shao Z."/>
            <person name="Alain K."/>
            <person name="Jebbar M."/>
        </authorList>
    </citation>
    <scope>NUCLEOTIDE SEQUENCE [LARGE SCALE GENOMIC DNA]</scope>
    <source>
        <strain evidence="13 15">J2</strain>
    </source>
</reference>
<name>A0A126QMR4_9BACT</name>
<accession>A0A126QMR4</accession>
<comment type="function">
    <text evidence="2 12">Catalyzes the hydrolysis of UDP-3-O-myristoyl-N-acetylglucosamine to form UDP-3-O-myristoylglucosamine and acetate, the committed step in lipid A biosynthesis.</text>
</comment>
<dbReference type="InterPro" id="IPR015870">
    <property type="entry name" value="UDP-acyl_N-AcGlcN_deAcase_N"/>
</dbReference>
<dbReference type="Gene3D" id="3.30.230.20">
    <property type="entry name" value="lpxc deacetylase, domain 1"/>
    <property type="match status" value="1"/>
</dbReference>
<reference evidence="14 16" key="2">
    <citation type="submission" date="2019-03" db="EMBL/GenBank/DDBJ databases">
        <title>Genomic Encyclopedia of Type Strains, Phase IV (KMG-IV): sequencing the most valuable type-strain genomes for metagenomic binning, comparative biology and taxonomic classification.</title>
        <authorList>
            <person name="Goeker M."/>
        </authorList>
    </citation>
    <scope>NUCLEOTIDE SEQUENCE [LARGE SCALE GENOMIC DNA]</scope>
    <source>
        <strain evidence="14 16">DSM 101483</strain>
    </source>
</reference>
<evidence type="ECO:0000256" key="3">
    <source>
        <dbReference type="ARBA" id="ARBA00005002"/>
    </source>
</evidence>
<dbReference type="Gene3D" id="3.30.1700.10">
    <property type="entry name" value="lpxc deacetylase, domain 2"/>
    <property type="match status" value="1"/>
</dbReference>
<evidence type="ECO:0000256" key="6">
    <source>
        <dbReference type="ARBA" id="ARBA00022556"/>
    </source>
</evidence>
<dbReference type="GO" id="GO:0046872">
    <property type="term" value="F:metal ion binding"/>
    <property type="evidence" value="ECO:0007669"/>
    <property type="project" value="UniProtKB-KW"/>
</dbReference>
<evidence type="ECO:0000313" key="15">
    <source>
        <dbReference type="Proteomes" id="UP000055611"/>
    </source>
</evidence>
<dbReference type="PANTHER" id="PTHR33694">
    <property type="entry name" value="UDP-3-O-ACYL-N-ACETYLGLUCOSAMINE DEACETYLASE 1, MITOCHONDRIAL-RELATED"/>
    <property type="match status" value="1"/>
</dbReference>
<dbReference type="GO" id="GO:0009245">
    <property type="term" value="P:lipid A biosynthetic process"/>
    <property type="evidence" value="ECO:0007669"/>
    <property type="project" value="UniProtKB-UniRule"/>
</dbReference>